<name>A0A2I2ZKZ9_GORGO</name>
<reference evidence="1" key="1">
    <citation type="journal article" date="2012" name="Nature">
        <title>Insights into hominid evolution from the gorilla genome sequence.</title>
        <authorList>
            <person name="Scally A."/>
            <person name="Dutheil J.Y."/>
            <person name="Hillier L.W."/>
            <person name="Jordan G.E."/>
            <person name="Goodhead I."/>
            <person name="Herrero J."/>
            <person name="Hobolth A."/>
            <person name="Lappalainen T."/>
            <person name="Mailund T."/>
            <person name="Marques-Bonet T."/>
            <person name="McCarthy S."/>
            <person name="Montgomery S.H."/>
            <person name="Schwalie P.C."/>
            <person name="Tang Y.A."/>
            <person name="Ward M.C."/>
            <person name="Xue Y."/>
            <person name="Yngvadottir B."/>
            <person name="Alkan C."/>
            <person name="Andersen L.N."/>
            <person name="Ayub Q."/>
            <person name="Ball E.V."/>
            <person name="Beal K."/>
            <person name="Bradley B.J."/>
            <person name="Chen Y."/>
            <person name="Clee C.M."/>
            <person name="Fitzgerald S."/>
            <person name="Graves T.A."/>
            <person name="Gu Y."/>
            <person name="Heath P."/>
            <person name="Heger A."/>
            <person name="Karakoc E."/>
            <person name="Kolb-Kokocinski A."/>
            <person name="Laird G.K."/>
            <person name="Lunter G."/>
            <person name="Meader S."/>
            <person name="Mort M."/>
            <person name="Mullikin J.C."/>
            <person name="Munch K."/>
            <person name="O'Connor T.D."/>
            <person name="Phillips A.D."/>
            <person name="Prado-Martinez J."/>
            <person name="Rogers A.S."/>
            <person name="Sajjadian S."/>
            <person name="Schmidt D."/>
            <person name="Shaw K."/>
            <person name="Simpson J.T."/>
            <person name="Stenson P.D."/>
            <person name="Turner D.J."/>
            <person name="Vigilant L."/>
            <person name="Vilella A.J."/>
            <person name="Whitener W."/>
            <person name="Zhu B."/>
            <person name="Cooper D.N."/>
            <person name="de Jong P."/>
            <person name="Dermitzakis E.T."/>
            <person name="Eichler E.E."/>
            <person name="Flicek P."/>
            <person name="Goldman N."/>
            <person name="Mundy N.I."/>
            <person name="Ning Z."/>
            <person name="Odom D.T."/>
            <person name="Ponting C.P."/>
            <person name="Quail M.A."/>
            <person name="Ryder O.A."/>
            <person name="Searle S.M."/>
            <person name="Warren W.C."/>
            <person name="Wilson R.K."/>
            <person name="Schierup M.H."/>
            <person name="Rogers J."/>
            <person name="Tyler-Smith C."/>
            <person name="Durbin R."/>
        </authorList>
    </citation>
    <scope>NUCLEOTIDE SEQUENCE [LARGE SCALE GENOMIC DNA]</scope>
</reference>
<gene>
    <name evidence="1" type="primary">ANKZF1</name>
</gene>
<accession>A0A2I2ZKZ9</accession>
<evidence type="ECO:0000313" key="2">
    <source>
        <dbReference type="Proteomes" id="UP000001519"/>
    </source>
</evidence>
<proteinExistence type="predicted"/>
<reference evidence="1" key="2">
    <citation type="submission" date="2025-08" db="UniProtKB">
        <authorList>
            <consortium name="Ensembl"/>
        </authorList>
    </citation>
    <scope>IDENTIFICATION</scope>
</reference>
<evidence type="ECO:0000313" key="1">
    <source>
        <dbReference type="Ensembl" id="ENSGGOP00000047689.1"/>
    </source>
</evidence>
<sequence length="53" mass="5216">MSPAPDAAPAPASISLFDLSADAPVLQGLSLVSHAPGEALARAPRTSCSEGTL</sequence>
<reference evidence="1" key="3">
    <citation type="submission" date="2025-09" db="UniProtKB">
        <authorList>
            <consortium name="Ensembl"/>
        </authorList>
    </citation>
    <scope>IDENTIFICATION</scope>
</reference>
<dbReference type="AlphaFoldDB" id="A0A2I2ZKZ9"/>
<dbReference type="Bgee" id="ENSGGOG00000039462">
    <property type="expression patterns" value="Expressed in cerebellum and 5 other cell types or tissues"/>
</dbReference>
<protein>
    <submittedName>
        <fullName evidence="1">Uncharacterized protein</fullName>
    </submittedName>
</protein>
<keyword evidence="2" id="KW-1185">Reference proteome</keyword>
<organism evidence="1 2">
    <name type="scientific">Gorilla gorilla gorilla</name>
    <name type="common">Western lowland gorilla</name>
    <dbReference type="NCBI Taxonomy" id="9595"/>
    <lineage>
        <taxon>Eukaryota</taxon>
        <taxon>Metazoa</taxon>
        <taxon>Chordata</taxon>
        <taxon>Craniata</taxon>
        <taxon>Vertebrata</taxon>
        <taxon>Euteleostomi</taxon>
        <taxon>Mammalia</taxon>
        <taxon>Eutheria</taxon>
        <taxon>Euarchontoglires</taxon>
        <taxon>Primates</taxon>
        <taxon>Haplorrhini</taxon>
        <taxon>Catarrhini</taxon>
        <taxon>Hominidae</taxon>
        <taxon>Gorilla</taxon>
    </lineage>
</organism>
<dbReference type="GeneTree" id="ENSGT00390000005911"/>
<dbReference type="Ensembl" id="ENSGGOT00000059397.1">
    <property type="protein sequence ID" value="ENSGGOP00000047689.1"/>
    <property type="gene ID" value="ENSGGOG00000039462.1"/>
</dbReference>
<dbReference type="Proteomes" id="UP000001519">
    <property type="component" value="Unplaced"/>
</dbReference>